<name>A0ABC8QJM6_9VIRU</name>
<proteinExistence type="predicted"/>
<accession>A0ABC8QJM6</accession>
<protein>
    <submittedName>
        <fullName evidence="1">Uncharacterized protein</fullName>
    </submittedName>
</protein>
<evidence type="ECO:0000313" key="2">
    <source>
        <dbReference type="Proteomes" id="UP001642380"/>
    </source>
</evidence>
<evidence type="ECO:0000313" key="1">
    <source>
        <dbReference type="EMBL" id="CAJ2002097.1"/>
    </source>
</evidence>
<organism evidence="1 2">
    <name type="scientific">Cotesia congregata filamentous virus 1</name>
    <dbReference type="NCBI Taxonomy" id="3064291"/>
    <lineage>
        <taxon>Viruses</taxon>
        <taxon>Viruses incertae sedis</taxon>
        <taxon>Naldaviricetes</taxon>
        <taxon>Lefavirales</taxon>
        <taxon>Filamentoviridae</taxon>
        <taxon>Betafilamentovirus</taxon>
        <taxon>Betafilamentovirus cocongregatae</taxon>
    </lineage>
</organism>
<gene>
    <name evidence="1" type="ORF">CCFV1_ORF051</name>
</gene>
<dbReference type="EMBL" id="CAUOPR010000001">
    <property type="protein sequence ID" value="CAJ2002097.1"/>
    <property type="molecule type" value="Genomic_DNA"/>
</dbReference>
<dbReference type="Proteomes" id="UP001642380">
    <property type="component" value="Unassembled WGS sequence"/>
</dbReference>
<keyword evidence="2" id="KW-1185">Reference proteome</keyword>
<sequence>MATDMAIFNLLRYNHRLVGNIKPEDKVTYVLSHHLLNNCFVFRNDSRHHLSALWTNHQRSKCHSAGGGRLLRIAHARKWENLNVLRLFKRAHQLKGEWIKVVLYRYILKIKFKKIKKLFENLVFAQRRNDADILFDLVDSFGKINETIDQLARSSAVVLNVGRSDEPVHASLKFINFIKITTATR</sequence>
<reference evidence="1 2" key="1">
    <citation type="submission" date="2024-01" db="EMBL/GenBank/DDBJ databases">
        <authorList>
            <person name="Guinet B."/>
        </authorList>
    </citation>
    <scope>NUCLEOTIDE SEQUENCE [LARGE SCALE GENOMIC DNA]</scope>
</reference>
<comment type="caution">
    <text evidence="1">The sequence shown here is derived from an EMBL/GenBank/DDBJ whole genome shotgun (WGS) entry which is preliminary data.</text>
</comment>